<protein>
    <submittedName>
        <fullName evidence="1">Uncharacterized protein</fullName>
    </submittedName>
</protein>
<keyword evidence="2" id="KW-1185">Reference proteome</keyword>
<dbReference type="EMBL" id="LXQA010315129">
    <property type="protein sequence ID" value="MCI43278.1"/>
    <property type="molecule type" value="Genomic_DNA"/>
</dbReference>
<dbReference type="AlphaFoldDB" id="A0A392S352"/>
<evidence type="ECO:0000313" key="2">
    <source>
        <dbReference type="Proteomes" id="UP000265520"/>
    </source>
</evidence>
<reference evidence="1 2" key="1">
    <citation type="journal article" date="2018" name="Front. Plant Sci.">
        <title>Red Clover (Trifolium pratense) and Zigzag Clover (T. medium) - A Picture of Genomic Similarities and Differences.</title>
        <authorList>
            <person name="Dluhosova J."/>
            <person name="Istvanek J."/>
            <person name="Nedelnik J."/>
            <person name="Repkova J."/>
        </authorList>
    </citation>
    <scope>NUCLEOTIDE SEQUENCE [LARGE SCALE GENOMIC DNA]</scope>
    <source>
        <strain evidence="2">cv. 10/8</strain>
        <tissue evidence="1">Leaf</tissue>
    </source>
</reference>
<sequence>MRWYLQNATELNILVCFEVIHPVLMHCEDITQQLGDIQVIHELNNEAPSLLRVAPKNERAP</sequence>
<evidence type="ECO:0000313" key="1">
    <source>
        <dbReference type="EMBL" id="MCI43278.1"/>
    </source>
</evidence>
<accession>A0A392S352</accession>
<proteinExistence type="predicted"/>
<dbReference type="Proteomes" id="UP000265520">
    <property type="component" value="Unassembled WGS sequence"/>
</dbReference>
<name>A0A392S352_9FABA</name>
<organism evidence="1 2">
    <name type="scientific">Trifolium medium</name>
    <dbReference type="NCBI Taxonomy" id="97028"/>
    <lineage>
        <taxon>Eukaryota</taxon>
        <taxon>Viridiplantae</taxon>
        <taxon>Streptophyta</taxon>
        <taxon>Embryophyta</taxon>
        <taxon>Tracheophyta</taxon>
        <taxon>Spermatophyta</taxon>
        <taxon>Magnoliopsida</taxon>
        <taxon>eudicotyledons</taxon>
        <taxon>Gunneridae</taxon>
        <taxon>Pentapetalae</taxon>
        <taxon>rosids</taxon>
        <taxon>fabids</taxon>
        <taxon>Fabales</taxon>
        <taxon>Fabaceae</taxon>
        <taxon>Papilionoideae</taxon>
        <taxon>50 kb inversion clade</taxon>
        <taxon>NPAAA clade</taxon>
        <taxon>Hologalegina</taxon>
        <taxon>IRL clade</taxon>
        <taxon>Trifolieae</taxon>
        <taxon>Trifolium</taxon>
    </lineage>
</organism>
<comment type="caution">
    <text evidence="1">The sequence shown here is derived from an EMBL/GenBank/DDBJ whole genome shotgun (WGS) entry which is preliminary data.</text>
</comment>